<evidence type="ECO:0000313" key="2">
    <source>
        <dbReference type="Proteomes" id="UP000789702"/>
    </source>
</evidence>
<evidence type="ECO:0000313" key="1">
    <source>
        <dbReference type="EMBL" id="CAG8732382.1"/>
    </source>
</evidence>
<gene>
    <name evidence="1" type="ORF">DHETER_LOCUS13525</name>
</gene>
<protein>
    <submittedName>
        <fullName evidence="1">9267_t:CDS:1</fullName>
    </submittedName>
</protein>
<keyword evidence="2" id="KW-1185">Reference proteome</keyword>
<dbReference type="EMBL" id="CAJVPU010037381">
    <property type="protein sequence ID" value="CAG8732382.1"/>
    <property type="molecule type" value="Genomic_DNA"/>
</dbReference>
<sequence>MSSLLGLVVRLSRPAPRIFRSVAFLSSTSTLFDKHLTNSRELVKEMLRERGLPIINTTASALRKGDLKALKVNFKPVECNNKIAPEIDAKLVLTIQTSRIGSQ</sequence>
<accession>A0ACA9Q336</accession>
<proteinExistence type="predicted"/>
<dbReference type="Proteomes" id="UP000789702">
    <property type="component" value="Unassembled WGS sequence"/>
</dbReference>
<reference evidence="1" key="1">
    <citation type="submission" date="2021-06" db="EMBL/GenBank/DDBJ databases">
        <authorList>
            <person name="Kallberg Y."/>
            <person name="Tangrot J."/>
            <person name="Rosling A."/>
        </authorList>
    </citation>
    <scope>NUCLEOTIDE SEQUENCE</scope>
    <source>
        <strain evidence="1">IL203A</strain>
    </source>
</reference>
<comment type="caution">
    <text evidence="1">The sequence shown here is derived from an EMBL/GenBank/DDBJ whole genome shotgun (WGS) entry which is preliminary data.</text>
</comment>
<name>A0ACA9Q336_9GLOM</name>
<organism evidence="1 2">
    <name type="scientific">Dentiscutata heterogama</name>
    <dbReference type="NCBI Taxonomy" id="1316150"/>
    <lineage>
        <taxon>Eukaryota</taxon>
        <taxon>Fungi</taxon>
        <taxon>Fungi incertae sedis</taxon>
        <taxon>Mucoromycota</taxon>
        <taxon>Glomeromycotina</taxon>
        <taxon>Glomeromycetes</taxon>
        <taxon>Diversisporales</taxon>
        <taxon>Gigasporaceae</taxon>
        <taxon>Dentiscutata</taxon>
    </lineage>
</organism>